<feature type="compositionally biased region" description="Low complexity" evidence="3">
    <location>
        <begin position="442"/>
        <end position="451"/>
    </location>
</feature>
<dbReference type="InterPro" id="IPR003613">
    <property type="entry name" value="Ubox_domain"/>
</dbReference>
<dbReference type="SUPFAM" id="SSF56112">
    <property type="entry name" value="Protein kinase-like (PK-like)"/>
    <property type="match status" value="1"/>
</dbReference>
<dbReference type="PROSITE" id="PS50011">
    <property type="entry name" value="PROTEIN_KINASE_DOM"/>
    <property type="match status" value="1"/>
</dbReference>
<dbReference type="CDD" id="cd16655">
    <property type="entry name" value="RING-Ubox_WDSUB1-like"/>
    <property type="match status" value="1"/>
</dbReference>
<feature type="compositionally biased region" description="Polar residues" evidence="3">
    <location>
        <begin position="540"/>
        <end position="555"/>
    </location>
</feature>
<dbReference type="InterPro" id="IPR021255">
    <property type="entry name" value="DUF2807"/>
</dbReference>
<dbReference type="Gene3D" id="2.160.20.120">
    <property type="match status" value="1"/>
</dbReference>
<dbReference type="PROSITE" id="PS51698">
    <property type="entry name" value="U_BOX"/>
    <property type="match status" value="1"/>
</dbReference>
<dbReference type="Pfam" id="PF07714">
    <property type="entry name" value="PK_Tyr_Ser-Thr"/>
    <property type="match status" value="1"/>
</dbReference>
<feature type="region of interest" description="Disordered" evidence="3">
    <location>
        <begin position="534"/>
        <end position="555"/>
    </location>
</feature>
<dbReference type="InterPro" id="IPR050198">
    <property type="entry name" value="Non-receptor_tyrosine_kinases"/>
</dbReference>
<dbReference type="Gene3D" id="3.30.40.10">
    <property type="entry name" value="Zinc/RING finger domain, C3HC4 (zinc finger)"/>
    <property type="match status" value="1"/>
</dbReference>
<feature type="compositionally biased region" description="Pro residues" evidence="3">
    <location>
        <begin position="423"/>
        <end position="437"/>
    </location>
</feature>
<comment type="caution">
    <text evidence="6">The sequence shown here is derived from an EMBL/GenBank/DDBJ whole genome shotgun (WGS) entry which is preliminary data.</text>
</comment>
<dbReference type="EMBL" id="CAJNOO010001279">
    <property type="protein sequence ID" value="CAF1127271.1"/>
    <property type="molecule type" value="Genomic_DNA"/>
</dbReference>
<evidence type="ECO:0000259" key="4">
    <source>
        <dbReference type="PROSITE" id="PS50011"/>
    </source>
</evidence>
<organism evidence="6 11">
    <name type="scientific">Rotaria sordida</name>
    <dbReference type="NCBI Taxonomy" id="392033"/>
    <lineage>
        <taxon>Eukaryota</taxon>
        <taxon>Metazoa</taxon>
        <taxon>Spiralia</taxon>
        <taxon>Gnathifera</taxon>
        <taxon>Rotifera</taxon>
        <taxon>Eurotatoria</taxon>
        <taxon>Bdelloidea</taxon>
        <taxon>Philodinida</taxon>
        <taxon>Philodinidae</taxon>
        <taxon>Rotaria</taxon>
    </lineage>
</organism>
<evidence type="ECO:0000256" key="1">
    <source>
        <dbReference type="ARBA" id="ARBA00022741"/>
    </source>
</evidence>
<reference evidence="6" key="1">
    <citation type="submission" date="2021-02" db="EMBL/GenBank/DDBJ databases">
        <authorList>
            <person name="Nowell W R."/>
        </authorList>
    </citation>
    <scope>NUCLEOTIDE SEQUENCE</scope>
</reference>
<keyword evidence="1" id="KW-0547">Nucleotide-binding</keyword>
<dbReference type="InterPro" id="IPR001245">
    <property type="entry name" value="Ser-Thr/Tyr_kinase_cat_dom"/>
</dbReference>
<evidence type="ECO:0000256" key="2">
    <source>
        <dbReference type="ARBA" id="ARBA00022840"/>
    </source>
</evidence>
<proteinExistence type="predicted"/>
<dbReference type="Proteomes" id="UP000663882">
    <property type="component" value="Unassembled WGS sequence"/>
</dbReference>
<dbReference type="InterPro" id="IPR011009">
    <property type="entry name" value="Kinase-like_dom_sf"/>
</dbReference>
<evidence type="ECO:0000313" key="9">
    <source>
        <dbReference type="EMBL" id="CAF4095682.1"/>
    </source>
</evidence>
<keyword evidence="10" id="KW-1185">Reference proteome</keyword>
<keyword evidence="2" id="KW-0067">ATP-binding</keyword>
<dbReference type="SUPFAM" id="SSF57850">
    <property type="entry name" value="RING/U-box"/>
    <property type="match status" value="1"/>
</dbReference>
<dbReference type="AlphaFoldDB" id="A0A814R0T9"/>
<evidence type="ECO:0008006" key="12">
    <source>
        <dbReference type="Google" id="ProtNLM"/>
    </source>
</evidence>
<feature type="compositionally biased region" description="Polar residues" evidence="3">
    <location>
        <begin position="456"/>
        <end position="473"/>
    </location>
</feature>
<dbReference type="GO" id="GO:0004672">
    <property type="term" value="F:protein kinase activity"/>
    <property type="evidence" value="ECO:0007669"/>
    <property type="project" value="InterPro"/>
</dbReference>
<dbReference type="Pfam" id="PF04564">
    <property type="entry name" value="U-box"/>
    <property type="match status" value="1"/>
</dbReference>
<dbReference type="InterPro" id="IPR008266">
    <property type="entry name" value="Tyr_kinase_AS"/>
</dbReference>
<dbReference type="OrthoDB" id="629492at2759"/>
<dbReference type="SMART" id="SM00504">
    <property type="entry name" value="Ubox"/>
    <property type="match status" value="1"/>
</dbReference>
<dbReference type="InterPro" id="IPR013083">
    <property type="entry name" value="Znf_RING/FYVE/PHD"/>
</dbReference>
<dbReference type="PROSITE" id="PS00109">
    <property type="entry name" value="PROTEIN_KINASE_TYR"/>
    <property type="match status" value="1"/>
</dbReference>
<evidence type="ECO:0000313" key="6">
    <source>
        <dbReference type="EMBL" id="CAF1127271.1"/>
    </source>
</evidence>
<sequence>MTSSLETALLCPISLQLFHDPVMAEDGHTYERTAIMEWIRLNGKSPITRQPLSISGLRPNYAIKKVVADFENNIQSKDYKFKMGIDVRRDKRALFQSFGKRIYKADWITQEQRPPVIILQIEGARAQKEASFYVKLSRHSHIVRTYGLVEDVVPSTTSVMLLQEYASEGSLYELLAYQQELPNDKILKEIFIQISDAMTFLTLNQIVHGDLACRNVLVFRFDPNEAKRNYVKLTDFGLSRFSSIYSSAAGVISTTTIHIVPTRTVAPEILENNCQISYTEKSDMYSMGMLMIEAYNKGTIHWSHIANDDAVRTQVLAGNRPSCPTKCPHDLWTTICMCLSQTPAERPTFYDLRDNLTDFTNDPSTEVLATNVSSLTPTLLTRSNRPTHHIHQTYSHNTTKSSSYLHRRTNNTTISTTITDLPPVTPPPTPSVLPPIPRKSNSTSSIPTISPETFVRPSSPTIHDSPPTVESSTRIQRCLPSIQIEPSDGTDNHHEDLFDSLTPLTKQADKRNVLVHSRASANVTSAIKEKTNPKVKQASYVPSASTDPVNSVSNDQTSQIRQVSSFHGIATSGIFNIIITMNTTKPESVMLVSDQPKLFEKIETSVSLGILRIQVPGNSSSSSKTYHKYASTSTHTRSTSERRFRGKTDVHINAHRLSSLKMNGMESVEVSGAGINADVFDLECSGFNSIYGTIHVKQLIANIRGFANVHLMGRADTITITVAGSSKFQGLDLLTKVANVTIHDDCYAEINCEQTMRVDISDDDDGKIVYKGNAIVTRSSGVSGGIIQKID</sequence>
<dbReference type="EMBL" id="CAJNOH010007650">
    <property type="protein sequence ID" value="CAF1462641.1"/>
    <property type="molecule type" value="Genomic_DNA"/>
</dbReference>
<dbReference type="EMBL" id="CAJOAX010011549">
    <property type="protein sequence ID" value="CAF4095682.1"/>
    <property type="molecule type" value="Genomic_DNA"/>
</dbReference>
<evidence type="ECO:0000313" key="7">
    <source>
        <dbReference type="EMBL" id="CAF1462641.1"/>
    </source>
</evidence>
<evidence type="ECO:0000313" key="8">
    <source>
        <dbReference type="EMBL" id="CAF1642488.1"/>
    </source>
</evidence>
<dbReference type="Proteomes" id="UP000663854">
    <property type="component" value="Unassembled WGS sequence"/>
</dbReference>
<dbReference type="GO" id="GO:0016567">
    <property type="term" value="P:protein ubiquitination"/>
    <property type="evidence" value="ECO:0007669"/>
    <property type="project" value="InterPro"/>
</dbReference>
<evidence type="ECO:0000313" key="10">
    <source>
        <dbReference type="Proteomes" id="UP000663870"/>
    </source>
</evidence>
<feature type="region of interest" description="Disordered" evidence="3">
    <location>
        <begin position="415"/>
        <end position="473"/>
    </location>
</feature>
<dbReference type="PANTHER" id="PTHR24418">
    <property type="entry name" value="TYROSINE-PROTEIN KINASE"/>
    <property type="match status" value="1"/>
</dbReference>
<feature type="domain" description="Protein kinase" evidence="4">
    <location>
        <begin position="88"/>
        <end position="360"/>
    </location>
</feature>
<protein>
    <recommendedName>
        <fullName evidence="12">Non-specific protein-tyrosine kinase</fullName>
    </recommendedName>
</protein>
<dbReference type="GO" id="GO:0005524">
    <property type="term" value="F:ATP binding"/>
    <property type="evidence" value="ECO:0007669"/>
    <property type="project" value="UniProtKB-KW"/>
</dbReference>
<dbReference type="InterPro" id="IPR000719">
    <property type="entry name" value="Prot_kinase_dom"/>
</dbReference>
<name>A0A814R0T9_9BILA</name>
<dbReference type="Gene3D" id="1.10.510.10">
    <property type="entry name" value="Transferase(Phosphotransferase) domain 1"/>
    <property type="match status" value="1"/>
</dbReference>
<evidence type="ECO:0000256" key="3">
    <source>
        <dbReference type="SAM" id="MobiDB-lite"/>
    </source>
</evidence>
<evidence type="ECO:0000313" key="11">
    <source>
        <dbReference type="Proteomes" id="UP000663882"/>
    </source>
</evidence>
<gene>
    <name evidence="8" type="ORF">JXQ802_LOCUS53401</name>
    <name evidence="9" type="ORF">OTI717_LOCUS33900</name>
    <name evidence="7" type="ORF">PYM288_LOCUS37011</name>
    <name evidence="6" type="ORF">RFH988_LOCUS20673</name>
</gene>
<dbReference type="Pfam" id="PF10988">
    <property type="entry name" value="DUF2807"/>
    <property type="match status" value="1"/>
</dbReference>
<dbReference type="EMBL" id="CAJNOL010009311">
    <property type="protein sequence ID" value="CAF1642488.1"/>
    <property type="molecule type" value="Genomic_DNA"/>
</dbReference>
<dbReference type="Proteomes" id="UP000663870">
    <property type="component" value="Unassembled WGS sequence"/>
</dbReference>
<dbReference type="GO" id="GO:0004842">
    <property type="term" value="F:ubiquitin-protein transferase activity"/>
    <property type="evidence" value="ECO:0007669"/>
    <property type="project" value="InterPro"/>
</dbReference>
<feature type="region of interest" description="Disordered" evidence="3">
    <location>
        <begin position="622"/>
        <end position="644"/>
    </location>
</feature>
<accession>A0A814R0T9</accession>
<dbReference type="Proteomes" id="UP000663823">
    <property type="component" value="Unassembled WGS sequence"/>
</dbReference>
<feature type="domain" description="U-box" evidence="5">
    <location>
        <begin position="4"/>
        <end position="77"/>
    </location>
</feature>
<evidence type="ECO:0000259" key="5">
    <source>
        <dbReference type="PROSITE" id="PS51698"/>
    </source>
</evidence>